<keyword evidence="1" id="KW-0694">RNA-binding</keyword>
<evidence type="ECO:0000259" key="3">
    <source>
        <dbReference type="PROSITE" id="PS50102"/>
    </source>
</evidence>
<dbReference type="AlphaFoldDB" id="A0A2Z6MQX7"/>
<dbReference type="SUPFAM" id="SSF54928">
    <property type="entry name" value="RNA-binding domain, RBD"/>
    <property type="match status" value="1"/>
</dbReference>
<dbReference type="CDD" id="cd00590">
    <property type="entry name" value="RRM_SF"/>
    <property type="match status" value="1"/>
</dbReference>
<evidence type="ECO:0000256" key="1">
    <source>
        <dbReference type="PROSITE-ProRule" id="PRU00176"/>
    </source>
</evidence>
<evidence type="ECO:0000313" key="5">
    <source>
        <dbReference type="Proteomes" id="UP000242715"/>
    </source>
</evidence>
<reference evidence="5" key="1">
    <citation type="journal article" date="2017" name="Front. Plant Sci.">
        <title>Climate Clever Clovers: New Paradigm to Reduce the Environmental Footprint of Ruminants by Breeding Low Methanogenic Forages Utilizing Haplotype Variation.</title>
        <authorList>
            <person name="Kaur P."/>
            <person name="Appels R."/>
            <person name="Bayer P.E."/>
            <person name="Keeble-Gagnere G."/>
            <person name="Wang J."/>
            <person name="Hirakawa H."/>
            <person name="Shirasawa K."/>
            <person name="Vercoe P."/>
            <person name="Stefanova K."/>
            <person name="Durmic Z."/>
            <person name="Nichols P."/>
            <person name="Revell C."/>
            <person name="Isobe S.N."/>
            <person name="Edwards D."/>
            <person name="Erskine W."/>
        </authorList>
    </citation>
    <scope>NUCLEOTIDE SEQUENCE [LARGE SCALE GENOMIC DNA]</scope>
    <source>
        <strain evidence="5">cv. Daliak</strain>
    </source>
</reference>
<dbReference type="InterPro" id="IPR000504">
    <property type="entry name" value="RRM_dom"/>
</dbReference>
<gene>
    <name evidence="4" type="ORF">TSUD_103270</name>
</gene>
<dbReference type="InterPro" id="IPR012677">
    <property type="entry name" value="Nucleotide-bd_a/b_plait_sf"/>
</dbReference>
<organism evidence="4 5">
    <name type="scientific">Trifolium subterraneum</name>
    <name type="common">Subterranean clover</name>
    <dbReference type="NCBI Taxonomy" id="3900"/>
    <lineage>
        <taxon>Eukaryota</taxon>
        <taxon>Viridiplantae</taxon>
        <taxon>Streptophyta</taxon>
        <taxon>Embryophyta</taxon>
        <taxon>Tracheophyta</taxon>
        <taxon>Spermatophyta</taxon>
        <taxon>Magnoliopsida</taxon>
        <taxon>eudicotyledons</taxon>
        <taxon>Gunneridae</taxon>
        <taxon>Pentapetalae</taxon>
        <taxon>rosids</taxon>
        <taxon>fabids</taxon>
        <taxon>Fabales</taxon>
        <taxon>Fabaceae</taxon>
        <taxon>Papilionoideae</taxon>
        <taxon>50 kb inversion clade</taxon>
        <taxon>NPAAA clade</taxon>
        <taxon>Hologalegina</taxon>
        <taxon>IRL clade</taxon>
        <taxon>Trifolieae</taxon>
        <taxon>Trifolium</taxon>
    </lineage>
</organism>
<keyword evidence="5" id="KW-1185">Reference proteome</keyword>
<feature type="region of interest" description="Disordered" evidence="2">
    <location>
        <begin position="380"/>
        <end position="405"/>
    </location>
</feature>
<dbReference type="EMBL" id="DF973573">
    <property type="protein sequence ID" value="GAU35004.1"/>
    <property type="molecule type" value="Genomic_DNA"/>
</dbReference>
<dbReference type="PANTHER" id="PTHR34427:SF5">
    <property type="entry name" value="DUF4283 DOMAIN-CONTAINING PROTEIN"/>
    <property type="match status" value="1"/>
</dbReference>
<dbReference type="Gene3D" id="3.30.70.330">
    <property type="match status" value="1"/>
</dbReference>
<dbReference type="PANTHER" id="PTHR34427">
    <property type="entry name" value="DUF4283 DOMAIN PROTEIN"/>
    <property type="match status" value="1"/>
</dbReference>
<feature type="domain" description="RRM" evidence="3">
    <location>
        <begin position="1"/>
        <end position="72"/>
    </location>
</feature>
<name>A0A2Z6MQX7_TRISU</name>
<dbReference type="Proteomes" id="UP000242715">
    <property type="component" value="Unassembled WGS sequence"/>
</dbReference>
<evidence type="ECO:0000256" key="2">
    <source>
        <dbReference type="SAM" id="MobiDB-lite"/>
    </source>
</evidence>
<dbReference type="PROSITE" id="PS50102">
    <property type="entry name" value="RRM"/>
    <property type="match status" value="1"/>
</dbReference>
<proteinExistence type="predicted"/>
<evidence type="ECO:0000313" key="4">
    <source>
        <dbReference type="EMBL" id="GAU35004.1"/>
    </source>
</evidence>
<dbReference type="Pfam" id="PF00076">
    <property type="entry name" value="RRM_1"/>
    <property type="match status" value="1"/>
</dbReference>
<dbReference type="InterPro" id="IPR035979">
    <property type="entry name" value="RBD_domain_sf"/>
</dbReference>
<sequence>MNDNDTTASELWSIFNKYWRVGEVYIPDKRDRVGKRFGFARFEDVEDQQKLLQRIEETWIGTYKIRANLPNFLRGDAKKLNPNGGDRRRIEPVLNETEKTQNENSKVKSRGQTFKAVVQGGRQYIPKNKQSEWIAKANGKRKARLTDEEYRAGIMAIEAERAYEANKEWWERRFLSLTPWRPNIRPNRRRIWVRLFGVPLHIWSFEGFKKIIWRYGKLINLDRETLEQTRLDVARAQIEVSYWEMVDEVIEVKVEEEIFIIRMVEERFGCIDVGIQKDIGSNVGVGESEGDSNSRKGFGDGGVNDNEKWLEYASDETISVNGGDLVGEEVVCTAGNEGDTNSRIGIGEGCVLYENERCLDEPSDRIISDREGNKGVVEGVNAMGSDSEPNTKKVSGDDGAVANGGWLENGTDGIAREIDGDLVVEKGYSTEGIDQRVDTVVSTGQKEDRENQTQKDSVQVGVAGFVVVDSEGDGDVGGSRENRSGCGCERVIETQEPRVDAVQLGYQGLVTTQKVGDEVGNPVLEESGAVVDVDNGLQSSSGPSCHLGQRAGKQILVMDNNENNKLISISSTSIWADREVDCGPTNSNEISIEVDTLNKQLQTEQVQEKRKKLKDGGGVGNSQFLWDLTNGLFLLKPTNIMAGIKENKKRKIEQRKTVFLRRLPSLKVMI</sequence>
<protein>
    <recommendedName>
        <fullName evidence="3">RRM domain-containing protein</fullName>
    </recommendedName>
</protein>
<dbReference type="GO" id="GO:0003723">
    <property type="term" value="F:RNA binding"/>
    <property type="evidence" value="ECO:0007669"/>
    <property type="project" value="UniProtKB-UniRule"/>
</dbReference>
<accession>A0A2Z6MQX7</accession>
<dbReference type="OrthoDB" id="999103at2759"/>